<dbReference type="InterPro" id="IPR023201">
    <property type="entry name" value="SecY_dom_sf"/>
</dbReference>
<dbReference type="SUPFAM" id="SSF103491">
    <property type="entry name" value="Preprotein translocase SecY subunit"/>
    <property type="match status" value="1"/>
</dbReference>
<dbReference type="Pfam" id="PF10559">
    <property type="entry name" value="Plug_translocon"/>
    <property type="match status" value="1"/>
</dbReference>
<comment type="similarity">
    <text evidence="1">Belongs to the SecY/SEC61-alpha family.</text>
</comment>
<dbReference type="GO" id="GO:0015031">
    <property type="term" value="P:protein transport"/>
    <property type="evidence" value="ECO:0007669"/>
    <property type="project" value="InterPro"/>
</dbReference>
<evidence type="ECO:0000313" key="5">
    <source>
        <dbReference type="Proteomes" id="UP000307173"/>
    </source>
</evidence>
<keyword evidence="2" id="KW-1133">Transmembrane helix</keyword>
<feature type="domain" description="Translocon Sec61/SecY plug" evidence="3">
    <location>
        <begin position="41"/>
        <end position="74"/>
    </location>
</feature>
<keyword evidence="5" id="KW-1185">Reference proteome</keyword>
<feature type="transmembrane region" description="Helical" evidence="2">
    <location>
        <begin position="33"/>
        <end position="54"/>
    </location>
</feature>
<evidence type="ECO:0000313" key="4">
    <source>
        <dbReference type="EMBL" id="TID30572.1"/>
    </source>
</evidence>
<dbReference type="PANTHER" id="PTHR10906">
    <property type="entry name" value="SECY/SEC61-ALPHA FAMILY MEMBER"/>
    <property type="match status" value="1"/>
</dbReference>
<proteinExistence type="inferred from homology"/>
<evidence type="ECO:0000256" key="1">
    <source>
        <dbReference type="RuleBase" id="RU004349"/>
    </source>
</evidence>
<organism evidence="4 5">
    <name type="scientific">Pichia inconspicua</name>
    <dbReference type="NCBI Taxonomy" id="52247"/>
    <lineage>
        <taxon>Eukaryota</taxon>
        <taxon>Fungi</taxon>
        <taxon>Dikarya</taxon>
        <taxon>Ascomycota</taxon>
        <taxon>Saccharomycotina</taxon>
        <taxon>Pichiomycetes</taxon>
        <taxon>Pichiales</taxon>
        <taxon>Pichiaceae</taxon>
        <taxon>Pichia</taxon>
    </lineage>
</organism>
<dbReference type="STRING" id="52247.A0A4T0X6D8"/>
<keyword evidence="2" id="KW-0472">Membrane</keyword>
<feature type="transmembrane region" description="Helical" evidence="2">
    <location>
        <begin position="249"/>
        <end position="268"/>
    </location>
</feature>
<dbReference type="GO" id="GO:0016020">
    <property type="term" value="C:membrane"/>
    <property type="evidence" value="ECO:0007669"/>
    <property type="project" value="InterPro"/>
</dbReference>
<comment type="caution">
    <text evidence="4">The sequence shown here is derived from an EMBL/GenBank/DDBJ whole genome shotgun (WGS) entry which is preliminary data.</text>
</comment>
<dbReference type="Gene3D" id="1.10.3370.10">
    <property type="entry name" value="SecY subunit domain"/>
    <property type="match status" value="1"/>
</dbReference>
<gene>
    <name evidence="4" type="ORF">CANINC_000927</name>
</gene>
<dbReference type="OrthoDB" id="420669at2759"/>
<evidence type="ECO:0000256" key="2">
    <source>
        <dbReference type="SAM" id="Phobius"/>
    </source>
</evidence>
<keyword evidence="2" id="KW-0812">Transmembrane</keyword>
<evidence type="ECO:0000259" key="3">
    <source>
        <dbReference type="Pfam" id="PF10559"/>
    </source>
</evidence>
<dbReference type="Proteomes" id="UP000307173">
    <property type="component" value="Unassembled WGS sequence"/>
</dbReference>
<sequence length="485" mass="53037">MSGIKVLDIVKPFASLIPEVELPYDKILFDEKMVYTIGVAVIYLLSFIPINGVIPSKIADPFYWLRLPFASEAGTLLEFGVLPVVTSAFFWQILSGFKIIKVNFNNIQDRENFQSLQKISAILLAVFYASILAVAGYFQPIDAFAHSDVYTTSIWSNLLIISQLGTVTGIVALMVEILEKGYGFGPGVMVCIAATTSTKLSGSLFGFLTNTITSQSEGTVIQLFRSIFSGSITSSIYNLFTRSEETNLTQIYLVIIALAAVAYLQNFRMDVSIKSAKVRSMMSSYPIRFLYCGALPILFAYTILYNVNIVAFAFTEIFGGLPLLAKWELDPLTNSTYELTSGFLYFLSPSQAGCCFILTVIRFVSFSLFITVLSTLFGRFWFNMSGSNGKDLAKQFKDQDIVVVGHRDATVAKELNKLISSASLTGSFALGAIISIIEATGVPKGFVAGVSVGVLSGLTLLEQIMTDYQQTGATNSQFAQVFGTN</sequence>
<feature type="transmembrane region" description="Helical" evidence="2">
    <location>
        <begin position="187"/>
        <end position="208"/>
    </location>
</feature>
<dbReference type="EMBL" id="SELW01000141">
    <property type="protein sequence ID" value="TID30572.1"/>
    <property type="molecule type" value="Genomic_DNA"/>
</dbReference>
<dbReference type="PIRSF" id="PIRSF004557">
    <property type="entry name" value="SecY"/>
    <property type="match status" value="1"/>
</dbReference>
<accession>A0A4T0X6D8</accession>
<feature type="transmembrane region" description="Helical" evidence="2">
    <location>
        <begin position="154"/>
        <end position="175"/>
    </location>
</feature>
<dbReference type="InterPro" id="IPR002208">
    <property type="entry name" value="SecY/SEC61-alpha"/>
</dbReference>
<protein>
    <recommendedName>
        <fullName evidence="3">Translocon Sec61/SecY plug domain-containing protein</fullName>
    </recommendedName>
</protein>
<reference evidence="4 5" key="1">
    <citation type="journal article" date="2019" name="Front. Genet.">
        <title>Whole-Genome Sequencing of the Opportunistic Yeast Pathogen Candida inconspicua Uncovers Its Hybrid Origin.</title>
        <authorList>
            <person name="Mixao V."/>
            <person name="Hansen A.P."/>
            <person name="Saus E."/>
            <person name="Boekhout T."/>
            <person name="Lass-Florl C."/>
            <person name="Gabaldon T."/>
        </authorList>
    </citation>
    <scope>NUCLEOTIDE SEQUENCE [LARGE SCALE GENOMIC DNA]</scope>
    <source>
        <strain evidence="4 5">CBS 180</strain>
    </source>
</reference>
<feature type="transmembrane region" description="Helical" evidence="2">
    <location>
        <begin position="74"/>
        <end position="100"/>
    </location>
</feature>
<feature type="transmembrane region" description="Helical" evidence="2">
    <location>
        <begin position="289"/>
        <end position="314"/>
    </location>
</feature>
<dbReference type="InterPro" id="IPR019561">
    <property type="entry name" value="Translocon_Sec61/SecY_plug_dom"/>
</dbReference>
<dbReference type="AlphaFoldDB" id="A0A4T0X6D8"/>
<dbReference type="Pfam" id="PF00344">
    <property type="entry name" value="SecY"/>
    <property type="match status" value="1"/>
</dbReference>
<feature type="transmembrane region" description="Helical" evidence="2">
    <location>
        <begin position="121"/>
        <end position="139"/>
    </location>
</feature>
<name>A0A4T0X6D8_9ASCO</name>
<feature type="transmembrane region" description="Helical" evidence="2">
    <location>
        <begin position="356"/>
        <end position="382"/>
    </location>
</feature>